<dbReference type="OrthoDB" id="9811523at2"/>
<dbReference type="Gene3D" id="3.40.630.30">
    <property type="match status" value="1"/>
</dbReference>
<evidence type="ECO:0000259" key="1">
    <source>
        <dbReference type="PROSITE" id="PS51186"/>
    </source>
</evidence>
<dbReference type="PANTHER" id="PTHR43792">
    <property type="entry name" value="GNAT FAMILY, PUTATIVE (AFU_ORTHOLOGUE AFUA_3G00765)-RELATED-RELATED"/>
    <property type="match status" value="1"/>
</dbReference>
<accession>A0A1Q6A1E6</accession>
<gene>
    <name evidence="2" type="ORF">RG47T_3298</name>
</gene>
<dbReference type="AlphaFoldDB" id="A0A1Q6A1E6"/>
<protein>
    <recommendedName>
        <fullName evidence="1">N-acetyltransferase domain-containing protein</fullName>
    </recommendedName>
</protein>
<dbReference type="CDD" id="cd04301">
    <property type="entry name" value="NAT_SF"/>
    <property type="match status" value="1"/>
</dbReference>
<dbReference type="RefSeq" id="WP_074490384.1">
    <property type="nucleotide sequence ID" value="NZ_FPAM01000024.1"/>
</dbReference>
<name>A0A1Q6A1E6_9SPHI</name>
<feature type="domain" description="N-acetyltransferase" evidence="1">
    <location>
        <begin position="16"/>
        <end position="174"/>
    </location>
</feature>
<dbReference type="PANTHER" id="PTHR43792:SF9">
    <property type="entry name" value="RIBOSOMAL-PROTEIN-ALANINE ACETYLTRANSFERASE"/>
    <property type="match status" value="1"/>
</dbReference>
<reference evidence="2 3" key="1">
    <citation type="submission" date="2016-11" db="EMBL/GenBank/DDBJ databases">
        <title>Whole Genome Sequencing of Mucilaginibacter polytrichastri RG4-7(T) isolated from the moss sample.</title>
        <authorList>
            <person name="Li Y."/>
        </authorList>
    </citation>
    <scope>NUCLEOTIDE SEQUENCE [LARGE SCALE GENOMIC DNA]</scope>
    <source>
        <strain evidence="2 3">RG4-7</strain>
    </source>
</reference>
<sequence>MNINLSPFPTLTTERLTLRKLNTKDADAIFYLRSNNIVNAHLDRAPAKTIQEAKDFIQKIKKILQNQEGVYWAIALNTNDTLIGTICYYNFDLENNIAEIGYELNPTYHGQGIMQEAIKKVIDYGFETMQLNAITAFPRIDNQSSIKVLNRNGFELNANEPAEDNYAVYVLKRG</sequence>
<dbReference type="PROSITE" id="PS51186">
    <property type="entry name" value="GNAT"/>
    <property type="match status" value="1"/>
</dbReference>
<dbReference type="InterPro" id="IPR051531">
    <property type="entry name" value="N-acetyltransferase"/>
</dbReference>
<keyword evidence="3" id="KW-1185">Reference proteome</keyword>
<dbReference type="STRING" id="1302689.RG47T_3298"/>
<evidence type="ECO:0000313" key="2">
    <source>
        <dbReference type="EMBL" id="OKS87835.1"/>
    </source>
</evidence>
<comment type="caution">
    <text evidence="2">The sequence shown here is derived from an EMBL/GenBank/DDBJ whole genome shotgun (WGS) entry which is preliminary data.</text>
</comment>
<dbReference type="EMBL" id="MPPL01000001">
    <property type="protein sequence ID" value="OKS87835.1"/>
    <property type="molecule type" value="Genomic_DNA"/>
</dbReference>
<dbReference type="SUPFAM" id="SSF55729">
    <property type="entry name" value="Acyl-CoA N-acyltransferases (Nat)"/>
    <property type="match status" value="1"/>
</dbReference>
<dbReference type="InterPro" id="IPR000182">
    <property type="entry name" value="GNAT_dom"/>
</dbReference>
<organism evidence="2 3">
    <name type="scientific">Mucilaginibacter polytrichastri</name>
    <dbReference type="NCBI Taxonomy" id="1302689"/>
    <lineage>
        <taxon>Bacteria</taxon>
        <taxon>Pseudomonadati</taxon>
        <taxon>Bacteroidota</taxon>
        <taxon>Sphingobacteriia</taxon>
        <taxon>Sphingobacteriales</taxon>
        <taxon>Sphingobacteriaceae</taxon>
        <taxon>Mucilaginibacter</taxon>
    </lineage>
</organism>
<proteinExistence type="predicted"/>
<dbReference type="Pfam" id="PF13302">
    <property type="entry name" value="Acetyltransf_3"/>
    <property type="match status" value="1"/>
</dbReference>
<dbReference type="InterPro" id="IPR016181">
    <property type="entry name" value="Acyl_CoA_acyltransferase"/>
</dbReference>
<dbReference type="Proteomes" id="UP000186720">
    <property type="component" value="Unassembled WGS sequence"/>
</dbReference>
<dbReference type="GO" id="GO:0008999">
    <property type="term" value="F:protein-N-terminal-alanine acetyltransferase activity"/>
    <property type="evidence" value="ECO:0007669"/>
    <property type="project" value="TreeGrafter"/>
</dbReference>
<evidence type="ECO:0000313" key="3">
    <source>
        <dbReference type="Proteomes" id="UP000186720"/>
    </source>
</evidence>
<dbReference type="GO" id="GO:0005737">
    <property type="term" value="C:cytoplasm"/>
    <property type="evidence" value="ECO:0007669"/>
    <property type="project" value="TreeGrafter"/>
</dbReference>